<dbReference type="AlphaFoldDB" id="A0A9D1LCI0"/>
<organism evidence="1 2">
    <name type="scientific">Candidatus Pullichristensenella excrementigallinarum</name>
    <dbReference type="NCBI Taxonomy" id="2840907"/>
    <lineage>
        <taxon>Bacteria</taxon>
        <taxon>Bacillati</taxon>
        <taxon>Bacillota</taxon>
        <taxon>Clostridia</taxon>
        <taxon>Candidatus Pullichristensenella</taxon>
    </lineage>
</organism>
<protein>
    <submittedName>
        <fullName evidence="1">DUF2974 domain-containing protein</fullName>
    </submittedName>
</protein>
<accession>A0A9D1LCI0</accession>
<dbReference type="InterPro" id="IPR029058">
    <property type="entry name" value="AB_hydrolase_fold"/>
</dbReference>
<evidence type="ECO:0000313" key="1">
    <source>
        <dbReference type="EMBL" id="HIU34674.1"/>
    </source>
</evidence>
<reference evidence="1" key="2">
    <citation type="journal article" date="2021" name="PeerJ">
        <title>Extensive microbial diversity within the chicken gut microbiome revealed by metagenomics and culture.</title>
        <authorList>
            <person name="Gilroy R."/>
            <person name="Ravi A."/>
            <person name="Getino M."/>
            <person name="Pursley I."/>
            <person name="Horton D.L."/>
            <person name="Alikhan N.F."/>
            <person name="Baker D."/>
            <person name="Gharbi K."/>
            <person name="Hall N."/>
            <person name="Watson M."/>
            <person name="Adriaenssens E.M."/>
            <person name="Foster-Nyarko E."/>
            <person name="Jarju S."/>
            <person name="Secka A."/>
            <person name="Antonio M."/>
            <person name="Oren A."/>
            <person name="Chaudhuri R.R."/>
            <person name="La Ragione R."/>
            <person name="Hildebrand F."/>
            <person name="Pallen M.J."/>
        </authorList>
    </citation>
    <scope>NUCLEOTIDE SEQUENCE</scope>
    <source>
        <strain evidence="1">ChiHcec3-11533</strain>
    </source>
</reference>
<dbReference type="EMBL" id="DVMU01000194">
    <property type="protein sequence ID" value="HIU34674.1"/>
    <property type="molecule type" value="Genomic_DNA"/>
</dbReference>
<dbReference type="SUPFAM" id="SSF53474">
    <property type="entry name" value="alpha/beta-Hydrolases"/>
    <property type="match status" value="1"/>
</dbReference>
<evidence type="ECO:0000313" key="2">
    <source>
        <dbReference type="Proteomes" id="UP000824072"/>
    </source>
</evidence>
<dbReference type="InterPro" id="IPR024499">
    <property type="entry name" value="Mbeg1-like"/>
</dbReference>
<proteinExistence type="predicted"/>
<gene>
    <name evidence="1" type="ORF">IAB02_08930</name>
</gene>
<reference evidence="1" key="1">
    <citation type="submission" date="2020-10" db="EMBL/GenBank/DDBJ databases">
        <authorList>
            <person name="Gilroy R."/>
        </authorList>
    </citation>
    <scope>NUCLEOTIDE SEQUENCE</scope>
    <source>
        <strain evidence="1">ChiHcec3-11533</strain>
    </source>
</reference>
<name>A0A9D1LCI0_9FIRM</name>
<dbReference type="Pfam" id="PF11187">
    <property type="entry name" value="Mbeg1-like"/>
    <property type="match status" value="1"/>
</dbReference>
<dbReference type="Gene3D" id="3.40.50.1820">
    <property type="entry name" value="alpha/beta hydrolase"/>
    <property type="match status" value="1"/>
</dbReference>
<sequence>MRPRSYNEARIPMPNIIDYLRQYGSKSLRDLPLNEVDCLLLSEIAYSDFPENETLLFGDALLRAAELPWGERRSQNGIEKIVELLRATAQSPRFGEMRFLDFSQEYSLQPLCQFAGYALRPDPQTVLICFRGTDLDFTGWREDCRMLYESPIPAQLRAVQYLARIADRYPGELVICGHSKGGNLAAYAATFVDAKIQARIRQVMSFDGPGLEHEDFISPAFARVRDRLKVFMPRGSFVGMLFEQVNEVIYIHSRMPGVLQHNPYRWQVEGTGFSLAEAPSSGGQRMCAVMRALLRENPPERRKEFVEALFSIISTTEADTLPALLTEWRKNAVRVMRAFRGEDEATKRLFREVLLLAFRAALGRIET</sequence>
<dbReference type="Proteomes" id="UP000824072">
    <property type="component" value="Unassembled WGS sequence"/>
</dbReference>
<comment type="caution">
    <text evidence="1">The sequence shown here is derived from an EMBL/GenBank/DDBJ whole genome shotgun (WGS) entry which is preliminary data.</text>
</comment>